<feature type="compositionally biased region" description="Polar residues" evidence="1">
    <location>
        <begin position="1"/>
        <end position="12"/>
    </location>
</feature>
<dbReference type="GO" id="GO:0007165">
    <property type="term" value="P:signal transduction"/>
    <property type="evidence" value="ECO:0007669"/>
    <property type="project" value="InterPro"/>
</dbReference>
<dbReference type="Pfam" id="PF13676">
    <property type="entry name" value="TIR_2"/>
    <property type="match status" value="1"/>
</dbReference>
<dbReference type="OrthoDB" id="10003655at2759"/>
<dbReference type="PROSITE" id="PS51534">
    <property type="entry name" value="SEFIR"/>
    <property type="match status" value="1"/>
</dbReference>
<evidence type="ECO:0000259" key="2">
    <source>
        <dbReference type="PROSITE" id="PS51534"/>
    </source>
</evidence>
<dbReference type="InterPro" id="IPR013568">
    <property type="entry name" value="SEFIR_dom"/>
</dbReference>
<gene>
    <name evidence="4" type="primary">LOC109467356</name>
</gene>
<evidence type="ECO:0000313" key="4">
    <source>
        <dbReference type="RefSeq" id="XP_019620859.1"/>
    </source>
</evidence>
<feature type="region of interest" description="Disordered" evidence="1">
    <location>
        <begin position="1"/>
        <end position="35"/>
    </location>
</feature>
<reference evidence="4" key="1">
    <citation type="submission" date="2025-08" db="UniProtKB">
        <authorList>
            <consortium name="RefSeq"/>
        </authorList>
    </citation>
    <scope>IDENTIFICATION</scope>
    <source>
        <tissue evidence="4">Gonad</tissue>
    </source>
</reference>
<accession>A0A6P4YFW0</accession>
<sequence length="214" mass="24177">MAHATPTASTGKGTKRKRDNGEGRASSSSETPKRVFISYSMDPYIDQSRTPLQRSTDVEEQRRMVRALADRLRNDGVDAWIDQYDEYNPPQLWTRWMETEIVKADYVLMICSPHYKECVMGKQNEKTVSGYGVRFEGKVIYSLLSKPQNHGKFLPVFFGPIERDHVPDVFGGANFFGPIVTPPTLEGEYLKLLSKILGRNPPGQGPPPVRQPAF</sequence>
<organism evidence="3 4">
    <name type="scientific">Branchiostoma belcheri</name>
    <name type="common">Amphioxus</name>
    <dbReference type="NCBI Taxonomy" id="7741"/>
    <lineage>
        <taxon>Eukaryota</taxon>
        <taxon>Metazoa</taxon>
        <taxon>Chordata</taxon>
        <taxon>Cephalochordata</taxon>
        <taxon>Leptocardii</taxon>
        <taxon>Amphioxiformes</taxon>
        <taxon>Branchiostomatidae</taxon>
        <taxon>Branchiostoma</taxon>
    </lineage>
</organism>
<keyword evidence="3" id="KW-1185">Reference proteome</keyword>
<dbReference type="AlphaFoldDB" id="A0A6P4YFW0"/>
<dbReference type="Gene3D" id="3.40.50.10140">
    <property type="entry name" value="Toll/interleukin-1 receptor homology (TIR) domain"/>
    <property type="match status" value="1"/>
</dbReference>
<dbReference type="SUPFAM" id="SSF52200">
    <property type="entry name" value="Toll/Interleukin receptor TIR domain"/>
    <property type="match status" value="1"/>
</dbReference>
<evidence type="ECO:0000256" key="1">
    <source>
        <dbReference type="SAM" id="MobiDB-lite"/>
    </source>
</evidence>
<dbReference type="RefSeq" id="XP_019620859.1">
    <property type="nucleotide sequence ID" value="XM_019765300.1"/>
</dbReference>
<feature type="domain" description="SEFIR" evidence="2">
    <location>
        <begin position="32"/>
        <end position="187"/>
    </location>
</feature>
<proteinExistence type="predicted"/>
<dbReference type="Proteomes" id="UP000515135">
    <property type="component" value="Unplaced"/>
</dbReference>
<dbReference type="InterPro" id="IPR035897">
    <property type="entry name" value="Toll_tir_struct_dom_sf"/>
</dbReference>
<dbReference type="KEGG" id="bbel:109467356"/>
<dbReference type="GeneID" id="109467356"/>
<name>A0A6P4YFW0_BRABE</name>
<protein>
    <submittedName>
        <fullName evidence="4">Uncharacterized protein LOC109467356</fullName>
    </submittedName>
</protein>
<evidence type="ECO:0000313" key="3">
    <source>
        <dbReference type="Proteomes" id="UP000515135"/>
    </source>
</evidence>
<dbReference type="InterPro" id="IPR000157">
    <property type="entry name" value="TIR_dom"/>
</dbReference>